<feature type="transmembrane region" description="Helical" evidence="6">
    <location>
        <begin position="78"/>
        <end position="97"/>
    </location>
</feature>
<dbReference type="InterPro" id="IPR011701">
    <property type="entry name" value="MFS"/>
</dbReference>
<feature type="transmembrane region" description="Helical" evidence="6">
    <location>
        <begin position="161"/>
        <end position="179"/>
    </location>
</feature>
<keyword evidence="4 6" id="KW-1133">Transmembrane helix</keyword>
<reference evidence="8" key="1">
    <citation type="submission" date="2023-03" db="EMBL/GenBank/DDBJ databases">
        <title>Massive genome expansion in bonnet fungi (Mycena s.s.) driven by repeated elements and novel gene families across ecological guilds.</title>
        <authorList>
            <consortium name="Lawrence Berkeley National Laboratory"/>
            <person name="Harder C.B."/>
            <person name="Miyauchi S."/>
            <person name="Viragh M."/>
            <person name="Kuo A."/>
            <person name="Thoen E."/>
            <person name="Andreopoulos B."/>
            <person name="Lu D."/>
            <person name="Skrede I."/>
            <person name="Drula E."/>
            <person name="Henrissat B."/>
            <person name="Morin E."/>
            <person name="Kohler A."/>
            <person name="Barry K."/>
            <person name="LaButti K."/>
            <person name="Morin E."/>
            <person name="Salamov A."/>
            <person name="Lipzen A."/>
            <person name="Mereny Z."/>
            <person name="Hegedus B."/>
            <person name="Baldrian P."/>
            <person name="Stursova M."/>
            <person name="Weitz H."/>
            <person name="Taylor A."/>
            <person name="Grigoriev I.V."/>
            <person name="Nagy L.G."/>
            <person name="Martin F."/>
            <person name="Kauserud H."/>
        </authorList>
    </citation>
    <scope>NUCLEOTIDE SEQUENCE</scope>
    <source>
        <strain evidence="8">CBHHK182m</strain>
    </source>
</reference>
<keyword evidence="9" id="KW-1185">Reference proteome</keyword>
<accession>A0AAD7N9W9</accession>
<dbReference type="Proteomes" id="UP001215598">
    <property type="component" value="Unassembled WGS sequence"/>
</dbReference>
<gene>
    <name evidence="8" type="ORF">B0H16DRAFT_1723760</name>
</gene>
<feature type="transmembrane region" description="Helical" evidence="6">
    <location>
        <begin position="322"/>
        <end position="345"/>
    </location>
</feature>
<evidence type="ECO:0000313" key="9">
    <source>
        <dbReference type="Proteomes" id="UP001215598"/>
    </source>
</evidence>
<feature type="transmembrane region" description="Helical" evidence="6">
    <location>
        <begin position="357"/>
        <end position="376"/>
    </location>
</feature>
<dbReference type="GO" id="GO:0016020">
    <property type="term" value="C:membrane"/>
    <property type="evidence" value="ECO:0007669"/>
    <property type="project" value="UniProtKB-SubCell"/>
</dbReference>
<feature type="transmembrane region" description="Helical" evidence="6">
    <location>
        <begin position="109"/>
        <end position="129"/>
    </location>
</feature>
<evidence type="ECO:0000256" key="5">
    <source>
        <dbReference type="ARBA" id="ARBA00023136"/>
    </source>
</evidence>
<dbReference type="Pfam" id="PF07690">
    <property type="entry name" value="MFS_1"/>
    <property type="match status" value="1"/>
</dbReference>
<evidence type="ECO:0000313" key="8">
    <source>
        <dbReference type="EMBL" id="KAJ7751977.1"/>
    </source>
</evidence>
<protein>
    <submittedName>
        <fullName evidence="8">Major facilitator superfamily domain-containing protein</fullName>
    </submittedName>
</protein>
<dbReference type="InterPro" id="IPR036259">
    <property type="entry name" value="MFS_trans_sf"/>
</dbReference>
<feature type="transmembrane region" description="Helical" evidence="6">
    <location>
        <begin position="462"/>
        <end position="482"/>
    </location>
</feature>
<dbReference type="InterPro" id="IPR020846">
    <property type="entry name" value="MFS_dom"/>
</dbReference>
<dbReference type="PROSITE" id="PS50850">
    <property type="entry name" value="MFS"/>
    <property type="match status" value="1"/>
</dbReference>
<sequence length="510" mass="54780">MVQQLSLAKKCALLALFCLAQFLDVFNGSALYATIPTLRKDLGYSETGATWLISAYQLTFASFLLSAGKISDVYDPKIVFVGGVAIQGLLGLGAGFVNTRIPLIVLRALNGVAAAQTIPSALSLIINVFPEQDEQAFALGAFGGTGAIANSRYPLYSSYRFNANIVLGLVIGAIFVQFASWHWAFWFSALVSLPVAAMSTWLVPPQVLTADRNQPPREKIRRLDILGVSVLTTALILLIFAITSGSSAGWKSAGVVAPLVISVLMVGGFFLYETRIPEQYAAIPPRTWFLPNFAVLFAAALMPYFYWTTVSTLYTILWQNIYGISAIKTAVYMVPLGVVSFATSFSGRLTQWIHPKWLILGGQFLALGSTVMFVFADTWSKYWPLVFPAFCIGSTGAMLAFVHTNLAIFRTTPQSMSGTVGALFNGALQLGSALGLAVATSIETSVEAHSPSGAEGFRGRRAAWLFLAAVIATEAICVAIFFRTLTPKLTDTETSASSEKSSNAAVGEVQ</sequence>
<feature type="transmembrane region" description="Helical" evidence="6">
    <location>
        <begin position="293"/>
        <end position="316"/>
    </location>
</feature>
<comment type="subcellular location">
    <subcellularLocation>
        <location evidence="1">Membrane</location>
        <topology evidence="1">Multi-pass membrane protein</topology>
    </subcellularLocation>
</comment>
<feature type="domain" description="Major facilitator superfamily (MFS) profile" evidence="7">
    <location>
        <begin position="13"/>
        <end position="486"/>
    </location>
</feature>
<dbReference type="PANTHER" id="PTHR42718">
    <property type="entry name" value="MAJOR FACILITATOR SUPERFAMILY MULTIDRUG TRANSPORTER MFSC"/>
    <property type="match status" value="1"/>
</dbReference>
<dbReference type="EMBL" id="JARKIB010000060">
    <property type="protein sequence ID" value="KAJ7751977.1"/>
    <property type="molecule type" value="Genomic_DNA"/>
</dbReference>
<name>A0AAD7N9W9_9AGAR</name>
<dbReference type="Gene3D" id="1.20.1250.20">
    <property type="entry name" value="MFS general substrate transporter like domains"/>
    <property type="match status" value="2"/>
</dbReference>
<feature type="transmembrane region" description="Helical" evidence="6">
    <location>
        <begin position="185"/>
        <end position="203"/>
    </location>
</feature>
<dbReference type="GO" id="GO:0022857">
    <property type="term" value="F:transmembrane transporter activity"/>
    <property type="evidence" value="ECO:0007669"/>
    <property type="project" value="InterPro"/>
</dbReference>
<feature type="transmembrane region" description="Helical" evidence="6">
    <location>
        <begin position="382"/>
        <end position="408"/>
    </location>
</feature>
<keyword evidence="3 6" id="KW-0812">Transmembrane</keyword>
<dbReference type="AlphaFoldDB" id="A0AAD7N9W9"/>
<evidence type="ECO:0000256" key="6">
    <source>
        <dbReference type="SAM" id="Phobius"/>
    </source>
</evidence>
<feature type="transmembrane region" description="Helical" evidence="6">
    <location>
        <begin position="420"/>
        <end position="442"/>
    </location>
</feature>
<organism evidence="8 9">
    <name type="scientific">Mycena metata</name>
    <dbReference type="NCBI Taxonomy" id="1033252"/>
    <lineage>
        <taxon>Eukaryota</taxon>
        <taxon>Fungi</taxon>
        <taxon>Dikarya</taxon>
        <taxon>Basidiomycota</taxon>
        <taxon>Agaricomycotina</taxon>
        <taxon>Agaricomycetes</taxon>
        <taxon>Agaricomycetidae</taxon>
        <taxon>Agaricales</taxon>
        <taxon>Marasmiineae</taxon>
        <taxon>Mycenaceae</taxon>
        <taxon>Mycena</taxon>
    </lineage>
</organism>
<comment type="caution">
    <text evidence="8">The sequence shown here is derived from an EMBL/GenBank/DDBJ whole genome shotgun (WGS) entry which is preliminary data.</text>
</comment>
<proteinExistence type="predicted"/>
<dbReference type="SUPFAM" id="SSF103473">
    <property type="entry name" value="MFS general substrate transporter"/>
    <property type="match status" value="1"/>
</dbReference>
<evidence type="ECO:0000256" key="2">
    <source>
        <dbReference type="ARBA" id="ARBA00022448"/>
    </source>
</evidence>
<feature type="transmembrane region" description="Helical" evidence="6">
    <location>
        <begin position="223"/>
        <end position="243"/>
    </location>
</feature>
<evidence type="ECO:0000256" key="1">
    <source>
        <dbReference type="ARBA" id="ARBA00004141"/>
    </source>
</evidence>
<evidence type="ECO:0000256" key="3">
    <source>
        <dbReference type="ARBA" id="ARBA00022692"/>
    </source>
</evidence>
<feature type="transmembrane region" description="Helical" evidence="6">
    <location>
        <begin position="255"/>
        <end position="272"/>
    </location>
</feature>
<keyword evidence="5 6" id="KW-0472">Membrane</keyword>
<dbReference type="PANTHER" id="PTHR42718:SF9">
    <property type="entry name" value="MAJOR FACILITATOR SUPERFAMILY MULTIDRUG TRANSPORTER MFSC"/>
    <property type="match status" value="1"/>
</dbReference>
<evidence type="ECO:0000259" key="7">
    <source>
        <dbReference type="PROSITE" id="PS50850"/>
    </source>
</evidence>
<evidence type="ECO:0000256" key="4">
    <source>
        <dbReference type="ARBA" id="ARBA00022989"/>
    </source>
</evidence>
<keyword evidence="2" id="KW-0813">Transport</keyword>